<feature type="non-terminal residue" evidence="11">
    <location>
        <position position="114"/>
    </location>
</feature>
<comment type="subcellular location">
    <subcellularLocation>
        <location evidence="2">Secreted</location>
    </subcellularLocation>
</comment>
<dbReference type="GO" id="GO:0005179">
    <property type="term" value="F:hormone activity"/>
    <property type="evidence" value="ECO:0007669"/>
    <property type="project" value="UniProtKB-KW"/>
</dbReference>
<keyword evidence="12" id="KW-1185">Reference proteome</keyword>
<dbReference type="InterPro" id="IPR004250">
    <property type="entry name" value="Somatostatin"/>
</dbReference>
<dbReference type="EMBL" id="JAATIS010004040">
    <property type="protein sequence ID" value="KAG2463408.1"/>
    <property type="molecule type" value="Genomic_DNA"/>
</dbReference>
<comment type="similarity">
    <text evidence="3">Belongs to the somatostatin family.</text>
</comment>
<dbReference type="OrthoDB" id="9948948at2759"/>
<protein>
    <submittedName>
        <fullName evidence="11">SMS1 protein</fullName>
    </submittedName>
</protein>
<evidence type="ECO:0000256" key="7">
    <source>
        <dbReference type="ARBA" id="ARBA00023157"/>
    </source>
</evidence>
<dbReference type="GO" id="GO:0030334">
    <property type="term" value="P:regulation of cell migration"/>
    <property type="evidence" value="ECO:0007669"/>
    <property type="project" value="TreeGrafter"/>
</dbReference>
<keyword evidence="9" id="KW-0732">Signal</keyword>
<reference evidence="11 12" key="1">
    <citation type="journal article" date="2021" name="Cell">
        <title>Tracing the genetic footprints of vertebrate landing in non-teleost ray-finned fishes.</title>
        <authorList>
            <person name="Bi X."/>
            <person name="Wang K."/>
            <person name="Yang L."/>
            <person name="Pan H."/>
            <person name="Jiang H."/>
            <person name="Wei Q."/>
            <person name="Fang M."/>
            <person name="Yu H."/>
            <person name="Zhu C."/>
            <person name="Cai Y."/>
            <person name="He Y."/>
            <person name="Gan X."/>
            <person name="Zeng H."/>
            <person name="Yu D."/>
            <person name="Zhu Y."/>
            <person name="Jiang H."/>
            <person name="Qiu Q."/>
            <person name="Yang H."/>
            <person name="Zhang Y.E."/>
            <person name="Wang W."/>
            <person name="Zhu M."/>
            <person name="He S."/>
            <person name="Zhang G."/>
        </authorList>
    </citation>
    <scope>NUCLEOTIDE SEQUENCE [LARGE SCALE GENOMIC DNA]</scope>
    <source>
        <strain evidence="11">Bchr_013</strain>
    </source>
</reference>
<dbReference type="PIRSF" id="PIRSF001814">
    <property type="entry name" value="Somatostatin"/>
    <property type="match status" value="1"/>
</dbReference>
<evidence type="ECO:0000313" key="11">
    <source>
        <dbReference type="EMBL" id="KAG2463408.1"/>
    </source>
</evidence>
<dbReference type="Pfam" id="PF03002">
    <property type="entry name" value="Somatostatin"/>
    <property type="match status" value="1"/>
</dbReference>
<keyword evidence="5" id="KW-0165">Cleavage on pair of basic residues</keyword>
<comment type="function">
    <text evidence="1">Somatostatin inhibits the release of somatotropin.</text>
</comment>
<dbReference type="InterPro" id="IPR018142">
    <property type="entry name" value="Somatostatin/Cortistatin_C"/>
</dbReference>
<name>A0A8X8BME3_POLSE</name>
<comment type="caution">
    <text evidence="11">The sequence shown here is derived from an EMBL/GenBank/DDBJ whole genome shotgun (WGS) entry which is preliminary data.</text>
</comment>
<keyword evidence="6" id="KW-0372">Hormone</keyword>
<evidence type="ECO:0000256" key="3">
    <source>
        <dbReference type="ARBA" id="ARBA00008327"/>
    </source>
</evidence>
<gene>
    <name evidence="11" type="primary">Sst1_0</name>
    <name evidence="11" type="ORF">GTO96_0001193</name>
</gene>
<feature type="non-terminal residue" evidence="11">
    <location>
        <position position="1"/>
    </location>
</feature>
<dbReference type="PANTHER" id="PTHR10558">
    <property type="entry name" value="SOMATOSTATIN"/>
    <property type="match status" value="1"/>
</dbReference>
<feature type="chain" id="PRO_5036447345" evidence="9">
    <location>
        <begin position="25"/>
        <end position="114"/>
    </location>
</feature>
<sequence length="114" mass="12678">MAYIRLSCSLAFLSLVLVICEVGAAPRSDLRLQRLLQRAAATGMGREALTRFTLEDIISQLGQSESELTESEVPADNEVHLDLERSTESGANQLPPRERKAGCKNFYWKTFTSC</sequence>
<evidence type="ECO:0000313" key="12">
    <source>
        <dbReference type="Proteomes" id="UP000886611"/>
    </source>
</evidence>
<dbReference type="AlphaFoldDB" id="A0A8X8BME3"/>
<keyword evidence="7 8" id="KW-1015">Disulfide bond</keyword>
<proteinExistence type="inferred from homology"/>
<feature type="domain" description="Somatostatin/Cortistatin C-terminal" evidence="10">
    <location>
        <begin position="97"/>
        <end position="114"/>
    </location>
</feature>
<evidence type="ECO:0000256" key="2">
    <source>
        <dbReference type="ARBA" id="ARBA00004613"/>
    </source>
</evidence>
<evidence type="ECO:0000256" key="5">
    <source>
        <dbReference type="ARBA" id="ARBA00022685"/>
    </source>
</evidence>
<evidence type="ECO:0000256" key="8">
    <source>
        <dbReference type="PIRSR" id="PIRSR001814-1"/>
    </source>
</evidence>
<evidence type="ECO:0000256" key="4">
    <source>
        <dbReference type="ARBA" id="ARBA00022525"/>
    </source>
</evidence>
<keyword evidence="4" id="KW-0964">Secreted</keyword>
<feature type="signal peptide" evidence="9">
    <location>
        <begin position="1"/>
        <end position="24"/>
    </location>
</feature>
<evidence type="ECO:0000256" key="1">
    <source>
        <dbReference type="ARBA" id="ARBA00003524"/>
    </source>
</evidence>
<dbReference type="PANTHER" id="PTHR10558:SF2">
    <property type="entry name" value="SOMATOSTATIN"/>
    <property type="match status" value="1"/>
</dbReference>
<accession>A0A8X8BME3</accession>
<evidence type="ECO:0000259" key="10">
    <source>
        <dbReference type="Pfam" id="PF03002"/>
    </source>
</evidence>
<dbReference type="GO" id="GO:0005615">
    <property type="term" value="C:extracellular space"/>
    <property type="evidence" value="ECO:0007669"/>
    <property type="project" value="TreeGrafter"/>
</dbReference>
<evidence type="ECO:0000256" key="9">
    <source>
        <dbReference type="SAM" id="SignalP"/>
    </source>
</evidence>
<feature type="disulfide bond" evidence="8">
    <location>
        <begin position="103"/>
        <end position="114"/>
    </location>
</feature>
<dbReference type="Proteomes" id="UP000886611">
    <property type="component" value="Unassembled WGS sequence"/>
</dbReference>
<organism evidence="11 12">
    <name type="scientific">Polypterus senegalus</name>
    <name type="common">Senegal bichir</name>
    <dbReference type="NCBI Taxonomy" id="55291"/>
    <lineage>
        <taxon>Eukaryota</taxon>
        <taxon>Metazoa</taxon>
        <taxon>Chordata</taxon>
        <taxon>Craniata</taxon>
        <taxon>Vertebrata</taxon>
        <taxon>Euteleostomi</taxon>
        <taxon>Actinopterygii</taxon>
        <taxon>Polypteriformes</taxon>
        <taxon>Polypteridae</taxon>
        <taxon>Polypterus</taxon>
    </lineage>
</organism>
<evidence type="ECO:0000256" key="6">
    <source>
        <dbReference type="ARBA" id="ARBA00022702"/>
    </source>
</evidence>